<dbReference type="AlphaFoldDB" id="A0A2A2MGU1"/>
<accession>A0A2A2MGU1</accession>
<name>A0A2A2MGU1_9GAMM</name>
<dbReference type="EMBL" id="NQMS01000001">
    <property type="protein sequence ID" value="PAV98327.1"/>
    <property type="molecule type" value="Genomic_DNA"/>
</dbReference>
<dbReference type="OrthoDB" id="6505788at2"/>
<protein>
    <submittedName>
        <fullName evidence="1">Uncharacterized protein</fullName>
    </submittedName>
</protein>
<evidence type="ECO:0000313" key="1">
    <source>
        <dbReference type="EMBL" id="PAV98327.1"/>
    </source>
</evidence>
<dbReference type="KEGG" id="hpar:AL518_18065"/>
<organism evidence="1 2">
    <name type="scientific">Hafnia paralvei</name>
    <dbReference type="NCBI Taxonomy" id="546367"/>
    <lineage>
        <taxon>Bacteria</taxon>
        <taxon>Pseudomonadati</taxon>
        <taxon>Pseudomonadota</taxon>
        <taxon>Gammaproteobacteria</taxon>
        <taxon>Enterobacterales</taxon>
        <taxon>Hafniaceae</taxon>
        <taxon>Hafnia</taxon>
    </lineage>
</organism>
<sequence>MQLIYNYNEYYEWISKAFYYESRYDPTPLIDESEMLDFCNKSQPESYPCLVYLTVSTALAPFPTIKFIYKNQVNEWSQQFLVASK</sequence>
<keyword evidence="2" id="KW-1185">Reference proteome</keyword>
<comment type="caution">
    <text evidence="1">The sequence shown here is derived from an EMBL/GenBank/DDBJ whole genome shotgun (WGS) entry which is preliminary data.</text>
</comment>
<dbReference type="Proteomes" id="UP000218796">
    <property type="component" value="Unassembled WGS sequence"/>
</dbReference>
<gene>
    <name evidence="1" type="ORF">CJD50_02320</name>
</gene>
<evidence type="ECO:0000313" key="2">
    <source>
        <dbReference type="Proteomes" id="UP000218796"/>
    </source>
</evidence>
<reference evidence="1 2" key="1">
    <citation type="submission" date="2017-08" db="EMBL/GenBank/DDBJ databases">
        <title>Draft Genome Sequence of Hafnia alvei CITHA-6 Isolated from Raw Bovine Milk.</title>
        <authorList>
            <person name="Culligan E.P."/>
            <person name="Mcsweeney A."/>
            <person name="O'Doherty C."/>
            <person name="Gleeson E."/>
            <person name="O'Riordan D."/>
            <person name="Sleator R.D."/>
        </authorList>
    </citation>
    <scope>NUCLEOTIDE SEQUENCE [LARGE SCALE GENOMIC DNA]</scope>
    <source>
        <strain evidence="1 2">CITHA-6</strain>
    </source>
</reference>
<proteinExistence type="predicted"/>